<dbReference type="RefSeq" id="WP_172233985.1">
    <property type="nucleotide sequence ID" value="NZ_CP035946.1"/>
</dbReference>
<feature type="signal peptide" evidence="2">
    <location>
        <begin position="1"/>
        <end position="22"/>
    </location>
</feature>
<dbReference type="PANTHER" id="PTHR30203">
    <property type="entry name" value="OUTER MEMBRANE CATION EFFLUX PROTEIN"/>
    <property type="match status" value="1"/>
</dbReference>
<keyword evidence="2" id="KW-0732">Signal</keyword>
<dbReference type="Proteomes" id="UP000786183">
    <property type="component" value="Unassembled WGS sequence"/>
</dbReference>
<evidence type="ECO:0000256" key="1">
    <source>
        <dbReference type="ARBA" id="ARBA00007613"/>
    </source>
</evidence>
<organism evidence="3 4">
    <name type="scientific">Campylobacter canadensis</name>
    <dbReference type="NCBI Taxonomy" id="449520"/>
    <lineage>
        <taxon>Bacteria</taxon>
        <taxon>Pseudomonadati</taxon>
        <taxon>Campylobacterota</taxon>
        <taxon>Epsilonproteobacteria</taxon>
        <taxon>Campylobacterales</taxon>
        <taxon>Campylobacteraceae</taxon>
        <taxon>Campylobacter</taxon>
    </lineage>
</organism>
<accession>A0ABS7WSD2</accession>
<evidence type="ECO:0000313" key="3">
    <source>
        <dbReference type="EMBL" id="MBZ7987670.1"/>
    </source>
</evidence>
<name>A0ABS7WSD2_9BACT</name>
<protein>
    <submittedName>
        <fullName evidence="3">TolC family protein</fullName>
    </submittedName>
</protein>
<feature type="chain" id="PRO_5045839294" evidence="2">
    <location>
        <begin position="23"/>
        <end position="444"/>
    </location>
</feature>
<dbReference type="Gene3D" id="2.20.200.10">
    <property type="entry name" value="Outer membrane efflux proteins (OEP)"/>
    <property type="match status" value="1"/>
</dbReference>
<dbReference type="PROSITE" id="PS51257">
    <property type="entry name" value="PROKAR_LIPOPROTEIN"/>
    <property type="match status" value="1"/>
</dbReference>
<dbReference type="Pfam" id="PF02321">
    <property type="entry name" value="OEP"/>
    <property type="match status" value="2"/>
</dbReference>
<reference evidence="3 4" key="1">
    <citation type="submission" date="2020-07" db="EMBL/GenBank/DDBJ databases">
        <title>Transfer of Campylobacter canadensis to the novel genus Avispirillum gen. nov., that also includes two novel species recovered from migratory waterfowl: Avispirillum anseris sp. nov. and Avispirillum brantae sp. nov.</title>
        <authorList>
            <person name="Miller W.G."/>
            <person name="Chapman M.H."/>
            <person name="Yee E."/>
            <person name="Inglis G.D."/>
        </authorList>
    </citation>
    <scope>NUCLEOTIDE SEQUENCE [LARGE SCALE GENOMIC DNA]</scope>
    <source>
        <strain evidence="3 4">L283</strain>
    </source>
</reference>
<gene>
    <name evidence="3" type="ORF">AVCANL283_06100</name>
</gene>
<proteinExistence type="inferred from homology"/>
<comment type="caution">
    <text evidence="3">The sequence shown here is derived from an EMBL/GenBank/DDBJ whole genome shotgun (WGS) entry which is preliminary data.</text>
</comment>
<dbReference type="Gene3D" id="1.20.1600.10">
    <property type="entry name" value="Outer membrane efflux proteins (OEP)"/>
    <property type="match status" value="1"/>
</dbReference>
<comment type="similarity">
    <text evidence="1">Belongs to the outer membrane factor (OMF) (TC 1.B.17) family.</text>
</comment>
<dbReference type="SUPFAM" id="SSF56954">
    <property type="entry name" value="Outer membrane efflux proteins (OEP)"/>
    <property type="match status" value="1"/>
</dbReference>
<evidence type="ECO:0000313" key="4">
    <source>
        <dbReference type="Proteomes" id="UP000786183"/>
    </source>
</evidence>
<dbReference type="InterPro" id="IPR003423">
    <property type="entry name" value="OMP_efflux"/>
</dbReference>
<dbReference type="InterPro" id="IPR010131">
    <property type="entry name" value="MdtP/NodT-like"/>
</dbReference>
<dbReference type="EMBL" id="JACGBB010000012">
    <property type="protein sequence ID" value="MBZ7987670.1"/>
    <property type="molecule type" value="Genomic_DNA"/>
</dbReference>
<evidence type="ECO:0000256" key="2">
    <source>
        <dbReference type="SAM" id="SignalP"/>
    </source>
</evidence>
<sequence>MYKKIALSLAAAVFFTACSVNDYNLKSPSNLTENVSHSSIYYKDIFEDKNLTYLLDVALLNNEDLLIAAKNLQIANSYLKQAKIDRQPSINAKAGASVSKTFDSSKAQNSENLGLSLSYQLDLFSKLSNAQEVKNLQAQKSTFDLLSAKQLVTYNIAKTYFNIINSNKNIKILENYAKSYEVTLKLREEEYNVGSITKSVFLQTKDQYSKIQTQLKDLIMQRDLYVNALKILVFGLNTSMQINYSDDIYFTYDLPSSIPSEIMTNRPDIAKAILDVKIAHKNAQIAKASFFPSFNIAAGITSGASDFDFATPAASLGIDILQPLFNLSKNKQELNVANLTQDISVLTYEKVVKTALNEVNDAIIKYNNATTKLADYDEIIENEKEIYSLNKTEFDEGGISFLEFLDSERNLQNSLMEQNNLFLAKVLAALDAYNAIGAIKFDNE</sequence>
<keyword evidence="4" id="KW-1185">Reference proteome</keyword>